<evidence type="ECO:0000313" key="3">
    <source>
        <dbReference type="EMBL" id="AMW04670.1"/>
    </source>
</evidence>
<dbReference type="Proteomes" id="UP000076404">
    <property type="component" value="Chromosome"/>
</dbReference>
<name>A0A143BJL7_9BACT</name>
<dbReference type="InterPro" id="IPR051049">
    <property type="entry name" value="Dienelactone_hydrolase-like"/>
</dbReference>
<dbReference type="InterPro" id="IPR029058">
    <property type="entry name" value="AB_hydrolase_fold"/>
</dbReference>
<sequence length="286" mass="29728">MSQTSVRFAGLVVASTLLSLPLAAQNKPAQADYAAAMHREHMNETPTASAGATIAPRRAVVGESVVYATVDGKQIKGYLTKPANFKTGPAIVMVHEWWGLNDNIKAMADRYAGEGYAVLAVDLFGGSVASTPDAAMKLYQAGMSNIAAGEQNVATAVSYLRANGATSVGTVGYCFGGHWSLRTGLAAGTGVNAVVIYYGAPITNATDLARLKAPVLGLFGGKDTGIPLDSVRAMEAQMGKAGKPVTITVYDNANHAFANPSGQAYDKAAAEDAFKKTTAFFKANLK</sequence>
<dbReference type="Gene3D" id="3.40.50.1820">
    <property type="entry name" value="alpha/beta hydrolase"/>
    <property type="match status" value="1"/>
</dbReference>
<keyword evidence="4" id="KW-1185">Reference proteome</keyword>
<dbReference type="EMBL" id="CP011454">
    <property type="protein sequence ID" value="AMW04670.1"/>
    <property type="molecule type" value="Genomic_DNA"/>
</dbReference>
<dbReference type="KEGG" id="gph:GEMMAAP_07070"/>
<dbReference type="STRING" id="1379270.GEMMAAP_07070"/>
<dbReference type="GO" id="GO:0016787">
    <property type="term" value="F:hydrolase activity"/>
    <property type="evidence" value="ECO:0007669"/>
    <property type="project" value="InterPro"/>
</dbReference>
<dbReference type="InterPro" id="IPR002925">
    <property type="entry name" value="Dienelactn_hydro"/>
</dbReference>
<proteinExistence type="predicted"/>
<evidence type="ECO:0000259" key="2">
    <source>
        <dbReference type="Pfam" id="PF01738"/>
    </source>
</evidence>
<feature type="signal peptide" evidence="1">
    <location>
        <begin position="1"/>
        <end position="24"/>
    </location>
</feature>
<dbReference type="OrthoDB" id="9771666at2"/>
<protein>
    <recommendedName>
        <fullName evidence="2">Dienelactone hydrolase domain-containing protein</fullName>
    </recommendedName>
</protein>
<feature type="chain" id="PRO_5007506925" description="Dienelactone hydrolase domain-containing protein" evidence="1">
    <location>
        <begin position="25"/>
        <end position="286"/>
    </location>
</feature>
<dbReference type="RefSeq" id="WP_026850419.1">
    <property type="nucleotide sequence ID" value="NZ_CP011454.1"/>
</dbReference>
<keyword evidence="1" id="KW-0732">Signal</keyword>
<dbReference type="AlphaFoldDB" id="A0A143BJL7"/>
<feature type="domain" description="Dienelactone hydrolase" evidence="2">
    <location>
        <begin position="75"/>
        <end position="283"/>
    </location>
</feature>
<reference evidence="3 4" key="2">
    <citation type="journal article" date="2016" name="Environ. Microbiol. Rep.">
        <title>Metagenomic evidence for the presence of phototrophic Gemmatimonadetes bacteria in diverse environments.</title>
        <authorList>
            <person name="Zeng Y."/>
            <person name="Baumbach J."/>
            <person name="Barbosa E.G."/>
            <person name="Azevedo V."/>
            <person name="Zhang C."/>
            <person name="Koblizek M."/>
        </authorList>
    </citation>
    <scope>NUCLEOTIDE SEQUENCE [LARGE SCALE GENOMIC DNA]</scope>
    <source>
        <strain evidence="3 4">AP64</strain>
    </source>
</reference>
<accession>A0A143BJL7</accession>
<dbReference type="SUPFAM" id="SSF53474">
    <property type="entry name" value="alpha/beta-Hydrolases"/>
    <property type="match status" value="1"/>
</dbReference>
<gene>
    <name evidence="3" type="ORF">GEMMAAP_07070</name>
</gene>
<dbReference type="Pfam" id="PF01738">
    <property type="entry name" value="DLH"/>
    <property type="match status" value="1"/>
</dbReference>
<dbReference type="eggNOG" id="COG0412">
    <property type="taxonomic scope" value="Bacteria"/>
</dbReference>
<reference evidence="3 4" key="1">
    <citation type="journal article" date="2014" name="Proc. Natl. Acad. Sci. U.S.A.">
        <title>Functional type 2 photosynthetic reaction centers found in the rare bacterial phylum Gemmatimonadetes.</title>
        <authorList>
            <person name="Zeng Y."/>
            <person name="Feng F."/>
            <person name="Medova H."/>
            <person name="Dean J."/>
            <person name="Koblizek M."/>
        </authorList>
    </citation>
    <scope>NUCLEOTIDE SEQUENCE [LARGE SCALE GENOMIC DNA]</scope>
    <source>
        <strain evidence="3 4">AP64</strain>
    </source>
</reference>
<organism evidence="3 4">
    <name type="scientific">Gemmatimonas phototrophica</name>
    <dbReference type="NCBI Taxonomy" id="1379270"/>
    <lineage>
        <taxon>Bacteria</taxon>
        <taxon>Pseudomonadati</taxon>
        <taxon>Gemmatimonadota</taxon>
        <taxon>Gemmatimonadia</taxon>
        <taxon>Gemmatimonadales</taxon>
        <taxon>Gemmatimonadaceae</taxon>
        <taxon>Gemmatimonas</taxon>
    </lineage>
</organism>
<dbReference type="PANTHER" id="PTHR46623">
    <property type="entry name" value="CARBOXYMETHYLENEBUTENOLIDASE-RELATED"/>
    <property type="match status" value="1"/>
</dbReference>
<evidence type="ECO:0000256" key="1">
    <source>
        <dbReference type="SAM" id="SignalP"/>
    </source>
</evidence>
<dbReference type="PANTHER" id="PTHR46623:SF6">
    <property type="entry name" value="ALPHA_BETA-HYDROLASES SUPERFAMILY PROTEIN"/>
    <property type="match status" value="1"/>
</dbReference>
<evidence type="ECO:0000313" key="4">
    <source>
        <dbReference type="Proteomes" id="UP000076404"/>
    </source>
</evidence>